<evidence type="ECO:0000313" key="3">
    <source>
        <dbReference type="Proteomes" id="UP001607303"/>
    </source>
</evidence>
<evidence type="ECO:0000256" key="1">
    <source>
        <dbReference type="SAM" id="MobiDB-lite"/>
    </source>
</evidence>
<feature type="region of interest" description="Disordered" evidence="1">
    <location>
        <begin position="52"/>
        <end position="99"/>
    </location>
</feature>
<comment type="caution">
    <text evidence="2">The sequence shown here is derived from an EMBL/GenBank/DDBJ whole genome shotgun (WGS) entry which is preliminary data.</text>
</comment>
<sequence length="99" mass="12050">MIGDESTLLFYDRTRVQYRYLNVLYFLSIRNACLIFPERYRENRQDFVVTYTKEEEEKEEEEKEEKEKEEEKGEGEGSRVEIFRSPFRNDSRPRLVPGL</sequence>
<reference evidence="2 3" key="1">
    <citation type="journal article" date="2024" name="Ann. Entomol. Soc. Am.">
        <title>Genomic analyses of the southern and eastern yellowjacket wasps (Hymenoptera: Vespidae) reveal evolutionary signatures of social life.</title>
        <authorList>
            <person name="Catto M.A."/>
            <person name="Caine P.B."/>
            <person name="Orr S.E."/>
            <person name="Hunt B.G."/>
            <person name="Goodisman M.A.D."/>
        </authorList>
    </citation>
    <scope>NUCLEOTIDE SEQUENCE [LARGE SCALE GENOMIC DNA]</scope>
    <source>
        <strain evidence="2">232</strain>
        <tissue evidence="2">Head and thorax</tissue>
    </source>
</reference>
<dbReference type="Proteomes" id="UP001607303">
    <property type="component" value="Unassembled WGS sequence"/>
</dbReference>
<organism evidence="2 3">
    <name type="scientific">Vespula maculifrons</name>
    <name type="common">Eastern yellow jacket</name>
    <name type="synonym">Wasp</name>
    <dbReference type="NCBI Taxonomy" id="7453"/>
    <lineage>
        <taxon>Eukaryota</taxon>
        <taxon>Metazoa</taxon>
        <taxon>Ecdysozoa</taxon>
        <taxon>Arthropoda</taxon>
        <taxon>Hexapoda</taxon>
        <taxon>Insecta</taxon>
        <taxon>Pterygota</taxon>
        <taxon>Neoptera</taxon>
        <taxon>Endopterygota</taxon>
        <taxon>Hymenoptera</taxon>
        <taxon>Apocrita</taxon>
        <taxon>Aculeata</taxon>
        <taxon>Vespoidea</taxon>
        <taxon>Vespidae</taxon>
        <taxon>Vespinae</taxon>
        <taxon>Vespula</taxon>
    </lineage>
</organism>
<dbReference type="AlphaFoldDB" id="A0ABD2CTF9"/>
<keyword evidence="3" id="KW-1185">Reference proteome</keyword>
<feature type="compositionally biased region" description="Basic and acidic residues" evidence="1">
    <location>
        <begin position="65"/>
        <end position="93"/>
    </location>
</feature>
<accession>A0ABD2CTF9</accession>
<gene>
    <name evidence="2" type="ORF">V1477_003835</name>
</gene>
<name>A0ABD2CTF9_VESMC</name>
<dbReference type="EMBL" id="JAYRBN010000034">
    <property type="protein sequence ID" value="KAL2747940.1"/>
    <property type="molecule type" value="Genomic_DNA"/>
</dbReference>
<proteinExistence type="predicted"/>
<protein>
    <submittedName>
        <fullName evidence="2">Uncharacterized protein</fullName>
    </submittedName>
</protein>
<feature type="compositionally biased region" description="Acidic residues" evidence="1">
    <location>
        <begin position="54"/>
        <end position="64"/>
    </location>
</feature>
<evidence type="ECO:0000313" key="2">
    <source>
        <dbReference type="EMBL" id="KAL2747940.1"/>
    </source>
</evidence>